<dbReference type="GO" id="GO:0016779">
    <property type="term" value="F:nucleotidyltransferase activity"/>
    <property type="evidence" value="ECO:0007669"/>
    <property type="project" value="InterPro"/>
</dbReference>
<dbReference type="InterPro" id="IPR002934">
    <property type="entry name" value="Polymerase_NTP_transf_dom"/>
</dbReference>
<gene>
    <name evidence="2" type="ORF">ENG09_02050</name>
</gene>
<comment type="caution">
    <text evidence="2">The sequence shown here is derived from an EMBL/GenBank/DDBJ whole genome shotgun (WGS) entry which is preliminary data.</text>
</comment>
<dbReference type="Pfam" id="PF01909">
    <property type="entry name" value="NTP_transf_2"/>
    <property type="match status" value="1"/>
</dbReference>
<proteinExistence type="predicted"/>
<evidence type="ECO:0000313" key="2">
    <source>
        <dbReference type="EMBL" id="HDM36027.1"/>
    </source>
</evidence>
<evidence type="ECO:0000259" key="1">
    <source>
        <dbReference type="Pfam" id="PF01909"/>
    </source>
</evidence>
<dbReference type="AlphaFoldDB" id="A0A7C0X3Y6"/>
<dbReference type="CDD" id="cd05403">
    <property type="entry name" value="NT_KNTase_like"/>
    <property type="match status" value="1"/>
</dbReference>
<sequence length="148" mass="17156">MRRESLSLLKKRLGRYKYREELAGFLERIFELEPVAVILFGSLGRGDYLEDSDADVAVILNEERVNTLKKIEELKEFDESGLIDVFPYGYEQFKGMIEDVNPFVFDILEGAVVFTGDERKLKDILETMERVITERGVKRTEYGLEYAA</sequence>
<dbReference type="PANTHER" id="PTHR43449:SF3">
    <property type="entry name" value="POLYMERASE NUCLEOTIDYL TRANSFERASE DOMAIN-CONTAINING PROTEIN"/>
    <property type="match status" value="1"/>
</dbReference>
<accession>A0A7C0X3Y6</accession>
<organism evidence="2">
    <name type="scientific">Candidatus Syntropharchaeum butanivorans</name>
    <dbReference type="NCBI Taxonomy" id="1839936"/>
    <lineage>
        <taxon>Archaea</taxon>
        <taxon>Methanobacteriati</taxon>
        <taxon>Methanobacteriota</taxon>
        <taxon>Stenosarchaea group</taxon>
        <taxon>Methanomicrobia</taxon>
        <taxon>Methanosarcinales</taxon>
        <taxon>ANME-2 cluster</taxon>
        <taxon>Candidatus Syntropharchaeum</taxon>
    </lineage>
</organism>
<name>A0A7C0X3Y6_9EURY</name>
<reference evidence="2" key="1">
    <citation type="journal article" date="2020" name="mSystems">
        <title>Genome- and Community-Level Interaction Insights into Carbon Utilization and Element Cycling Functions of Hydrothermarchaeota in Hydrothermal Sediment.</title>
        <authorList>
            <person name="Zhou Z."/>
            <person name="Liu Y."/>
            <person name="Xu W."/>
            <person name="Pan J."/>
            <person name="Luo Z.H."/>
            <person name="Li M."/>
        </authorList>
    </citation>
    <scope>NUCLEOTIDE SEQUENCE [LARGE SCALE GENOMIC DNA]</scope>
    <source>
        <strain evidence="2">HyVt-185</strain>
    </source>
</reference>
<dbReference type="EMBL" id="DQZR01000086">
    <property type="protein sequence ID" value="HDM36027.1"/>
    <property type="molecule type" value="Genomic_DNA"/>
</dbReference>
<protein>
    <submittedName>
        <fullName evidence="2">Nucleotidyltransferase domain-containing protein</fullName>
    </submittedName>
</protein>
<dbReference type="SUPFAM" id="SSF81301">
    <property type="entry name" value="Nucleotidyltransferase"/>
    <property type="match status" value="1"/>
</dbReference>
<dbReference type="Proteomes" id="UP000885863">
    <property type="component" value="Unassembled WGS sequence"/>
</dbReference>
<dbReference type="InterPro" id="IPR043519">
    <property type="entry name" value="NT_sf"/>
</dbReference>
<feature type="domain" description="Polymerase nucleotidyl transferase" evidence="1">
    <location>
        <begin position="21"/>
        <end position="80"/>
    </location>
</feature>
<dbReference type="PANTHER" id="PTHR43449">
    <property type="entry name" value="NUCLEOTIDYLTRANSFERASE"/>
    <property type="match status" value="1"/>
</dbReference>
<dbReference type="Gene3D" id="3.30.460.10">
    <property type="entry name" value="Beta Polymerase, domain 2"/>
    <property type="match status" value="1"/>
</dbReference>